<dbReference type="RefSeq" id="WP_168983987.1">
    <property type="nucleotide sequence ID" value="NZ_JABAGI010000003.1"/>
</dbReference>
<keyword evidence="1" id="KW-0472">Membrane</keyword>
<name>A0A7X9NSJ2_9BIFI</name>
<organism evidence="2 3">
    <name type="scientific">Bifidobacterium thermophilum</name>
    <dbReference type="NCBI Taxonomy" id="33905"/>
    <lineage>
        <taxon>Bacteria</taxon>
        <taxon>Bacillati</taxon>
        <taxon>Actinomycetota</taxon>
        <taxon>Actinomycetes</taxon>
        <taxon>Bifidobacteriales</taxon>
        <taxon>Bifidobacteriaceae</taxon>
        <taxon>Bifidobacterium</taxon>
    </lineage>
</organism>
<dbReference type="EMBL" id="JABAGI010000003">
    <property type="protein sequence ID" value="NME61887.1"/>
    <property type="molecule type" value="Genomic_DNA"/>
</dbReference>
<evidence type="ECO:0000313" key="3">
    <source>
        <dbReference type="Proteomes" id="UP000588369"/>
    </source>
</evidence>
<accession>A0A7X9NSJ2</accession>
<protein>
    <submittedName>
        <fullName evidence="2">Uncharacterized protein</fullName>
    </submittedName>
</protein>
<keyword evidence="1" id="KW-1133">Transmembrane helix</keyword>
<proteinExistence type="predicted"/>
<dbReference type="AlphaFoldDB" id="A0A7X9NSJ2"/>
<feature type="transmembrane region" description="Helical" evidence="1">
    <location>
        <begin position="20"/>
        <end position="37"/>
    </location>
</feature>
<sequence length="101" mass="11051">MSKTVPRHRKAVRRHPLQAVFITLAALIVLAVGFWFTPASLLPGDVRVCTVTGGGTMRVETRQCGTLLVRGHADVRRGEDYAFHTLGPVALEWTRAGEVSL</sequence>
<reference evidence="2 3" key="1">
    <citation type="submission" date="2020-04" db="EMBL/GenBank/DDBJ databases">
        <authorList>
            <person name="Hitch T.C.A."/>
            <person name="Wylensek D."/>
            <person name="Clavel T."/>
        </authorList>
    </citation>
    <scope>NUCLEOTIDE SEQUENCE [LARGE SCALE GENOMIC DNA]</scope>
    <source>
        <strain evidence="2 3">BSM-130-P53-3C</strain>
    </source>
</reference>
<keyword evidence="1" id="KW-0812">Transmembrane</keyword>
<gene>
    <name evidence="2" type="ORF">HF844_03585</name>
</gene>
<dbReference type="Proteomes" id="UP000588369">
    <property type="component" value="Unassembled WGS sequence"/>
</dbReference>
<evidence type="ECO:0000313" key="2">
    <source>
        <dbReference type="EMBL" id="NME61887.1"/>
    </source>
</evidence>
<comment type="caution">
    <text evidence="2">The sequence shown here is derived from an EMBL/GenBank/DDBJ whole genome shotgun (WGS) entry which is preliminary data.</text>
</comment>
<evidence type="ECO:0000256" key="1">
    <source>
        <dbReference type="SAM" id="Phobius"/>
    </source>
</evidence>